<comment type="pathway">
    <text evidence="2">Energy metabolism; oxidative phosphorylation.</text>
</comment>
<evidence type="ECO:0000256" key="12">
    <source>
        <dbReference type="ARBA" id="ARBA00041986"/>
    </source>
</evidence>
<comment type="function">
    <text evidence="13">Component of the mitochondrial respiratory complex IV (CIV, also named cytochrome c oxidase complex), the last enzyme in the mitochondrial electron transport chain which drives oxidative phosphorylation. The CIV complex is the component of the respiratory chain that catalyzes the reduction of oxygen to water. Acts as an assembly factor that specifically drives the homodimerization of CIV complexes, mediating the formation of mitochondrial respiratory supercomplexes (respirasomes) containing two CIV: supercomplxes with two molecules of CIV show improved activity. Despite being highly expressed in brown adipose tissue, not required for thermogenesis.</text>
</comment>
<evidence type="ECO:0000256" key="1">
    <source>
        <dbReference type="ARBA" id="ARBA00004434"/>
    </source>
</evidence>
<dbReference type="GO" id="GO:0002082">
    <property type="term" value="P:regulation of oxidative phosphorylation"/>
    <property type="evidence" value="ECO:0007669"/>
    <property type="project" value="TreeGrafter"/>
</dbReference>
<dbReference type="GO" id="GO:0006123">
    <property type="term" value="P:mitochondrial electron transport, cytochrome c to oxygen"/>
    <property type="evidence" value="ECO:0007669"/>
    <property type="project" value="InterPro"/>
</dbReference>
<keyword evidence="6" id="KW-0809">Transit peptide</keyword>
<name>A0A8J6DXT6_GALPY</name>
<evidence type="ECO:0000256" key="8">
    <source>
        <dbReference type="ARBA" id="ARBA00023002"/>
    </source>
</evidence>
<dbReference type="OrthoDB" id="5966508at2759"/>
<evidence type="ECO:0000256" key="6">
    <source>
        <dbReference type="ARBA" id="ARBA00022946"/>
    </source>
</evidence>
<dbReference type="FunFam" id="4.10.91.10:FF:000001">
    <property type="entry name" value="Cytochrome c oxidase subunit 7A1, mitochondrial"/>
    <property type="match status" value="1"/>
</dbReference>
<accession>A0A8J6DXT6</accession>
<dbReference type="PANTHER" id="PTHR10510:SF5">
    <property type="entry name" value="CYTOCHROME C OXIDASE SUBUNIT 7A1, MITOCHONDRIAL"/>
    <property type="match status" value="1"/>
</dbReference>
<dbReference type="GO" id="GO:0097250">
    <property type="term" value="P:mitochondrial respirasome assembly"/>
    <property type="evidence" value="ECO:0007669"/>
    <property type="project" value="TreeGrafter"/>
</dbReference>
<reference evidence="16" key="1">
    <citation type="journal article" date="2021" name="Evol. Appl.">
        <title>The genome of the Pyrenean desman and the effects of bottlenecks and inbreeding on the genomic landscape of an endangered species.</title>
        <authorList>
            <person name="Escoda L."/>
            <person name="Castresana J."/>
        </authorList>
    </citation>
    <scope>NUCLEOTIDE SEQUENCE</scope>
    <source>
        <strain evidence="16">IBE-C5619</strain>
    </source>
</reference>
<keyword evidence="4" id="KW-0812">Transmembrane</keyword>
<dbReference type="GO" id="GO:0016491">
    <property type="term" value="F:oxidoreductase activity"/>
    <property type="evidence" value="ECO:0007669"/>
    <property type="project" value="UniProtKB-KW"/>
</dbReference>
<dbReference type="InterPro" id="IPR039297">
    <property type="entry name" value="COX7a"/>
</dbReference>
<keyword evidence="5" id="KW-0999">Mitochondrion inner membrane</keyword>
<comment type="similarity">
    <text evidence="3">Belongs to the cytochrome c oxidase VIIa family.</text>
</comment>
<evidence type="ECO:0000256" key="7">
    <source>
        <dbReference type="ARBA" id="ARBA00022989"/>
    </source>
</evidence>
<dbReference type="InterPro" id="IPR001909">
    <property type="entry name" value="KRAB"/>
</dbReference>
<dbReference type="Pfam" id="PF02238">
    <property type="entry name" value="COX7a"/>
    <property type="match status" value="1"/>
</dbReference>
<keyword evidence="8" id="KW-0560">Oxidoreductase</keyword>
<dbReference type="InterPro" id="IPR036539">
    <property type="entry name" value="Cyt_c_oxidase_su7a_sf"/>
</dbReference>
<evidence type="ECO:0000256" key="11">
    <source>
        <dbReference type="ARBA" id="ARBA00040382"/>
    </source>
</evidence>
<dbReference type="AlphaFoldDB" id="A0A8J6DXT6"/>
<feature type="compositionally biased region" description="Basic and acidic residues" evidence="14">
    <location>
        <begin position="67"/>
        <end position="81"/>
    </location>
</feature>
<evidence type="ECO:0000256" key="3">
    <source>
        <dbReference type="ARBA" id="ARBA00009331"/>
    </source>
</evidence>
<gene>
    <name evidence="16" type="ORF">J0S82_006820</name>
</gene>
<evidence type="ECO:0000256" key="10">
    <source>
        <dbReference type="ARBA" id="ARBA00023136"/>
    </source>
</evidence>
<feature type="region of interest" description="Disordered" evidence="14">
    <location>
        <begin position="63"/>
        <end position="99"/>
    </location>
</feature>
<comment type="caution">
    <text evidence="16">The sequence shown here is derived from an EMBL/GenBank/DDBJ whole genome shotgun (WGS) entry which is preliminary data.</text>
</comment>
<evidence type="ECO:0000256" key="2">
    <source>
        <dbReference type="ARBA" id="ARBA00004673"/>
    </source>
</evidence>
<keyword evidence="10" id="KW-0472">Membrane</keyword>
<dbReference type="GO" id="GO:0006355">
    <property type="term" value="P:regulation of DNA-templated transcription"/>
    <property type="evidence" value="ECO:0007669"/>
    <property type="project" value="InterPro"/>
</dbReference>
<keyword evidence="9" id="KW-0496">Mitochondrion</keyword>
<dbReference type="GO" id="GO:0045277">
    <property type="term" value="C:respiratory chain complex IV"/>
    <property type="evidence" value="ECO:0007669"/>
    <property type="project" value="InterPro"/>
</dbReference>
<evidence type="ECO:0000256" key="13">
    <source>
        <dbReference type="ARBA" id="ARBA00049614"/>
    </source>
</evidence>
<feature type="region of interest" description="Disordered" evidence="14">
    <location>
        <begin position="137"/>
        <end position="160"/>
    </location>
</feature>
<evidence type="ECO:0000259" key="15">
    <source>
        <dbReference type="PROSITE" id="PS50805"/>
    </source>
</evidence>
<evidence type="ECO:0000313" key="17">
    <source>
        <dbReference type="Proteomes" id="UP000700334"/>
    </source>
</evidence>
<proteinExistence type="inferred from homology"/>
<comment type="subcellular location">
    <subcellularLocation>
        <location evidence="1">Mitochondrion inner membrane</location>
        <topology evidence="1">Single-pass membrane protein</topology>
    </subcellularLocation>
</comment>
<dbReference type="Gene3D" id="4.10.91.10">
    <property type="entry name" value="Cytochrome c oxidase, subunit VIIa"/>
    <property type="match status" value="1"/>
</dbReference>
<evidence type="ECO:0000256" key="4">
    <source>
        <dbReference type="ARBA" id="ARBA00022692"/>
    </source>
</evidence>
<evidence type="ECO:0000313" key="16">
    <source>
        <dbReference type="EMBL" id="KAG8524409.1"/>
    </source>
</evidence>
<protein>
    <recommendedName>
        <fullName evidence="11">Cytochrome c oxidase subunit 7A1, mitochondrial</fullName>
    </recommendedName>
    <alternativeName>
        <fullName evidence="12">Cytochrome c oxidase subunit VIIa-heart</fullName>
    </alternativeName>
</protein>
<keyword evidence="17" id="KW-1185">Reference proteome</keyword>
<dbReference type="InterPro" id="IPR003177">
    <property type="entry name" value="Cytc_oxidase_su7a_met"/>
</dbReference>
<organism evidence="16 17">
    <name type="scientific">Galemys pyrenaicus</name>
    <name type="common">Iberian desman</name>
    <name type="synonym">Pyrenean desman</name>
    <dbReference type="NCBI Taxonomy" id="202257"/>
    <lineage>
        <taxon>Eukaryota</taxon>
        <taxon>Metazoa</taxon>
        <taxon>Chordata</taxon>
        <taxon>Craniata</taxon>
        <taxon>Vertebrata</taxon>
        <taxon>Euteleostomi</taxon>
        <taxon>Mammalia</taxon>
        <taxon>Eutheria</taxon>
        <taxon>Laurasiatheria</taxon>
        <taxon>Eulipotyphla</taxon>
        <taxon>Talpidae</taxon>
        <taxon>Galemys</taxon>
    </lineage>
</organism>
<dbReference type="CDD" id="cd00928">
    <property type="entry name" value="Cyt_c_Oxidase_VIIa"/>
    <property type="match status" value="1"/>
</dbReference>
<evidence type="ECO:0000256" key="9">
    <source>
        <dbReference type="ARBA" id="ARBA00023128"/>
    </source>
</evidence>
<dbReference type="GO" id="GO:0005743">
    <property type="term" value="C:mitochondrial inner membrane"/>
    <property type="evidence" value="ECO:0007669"/>
    <property type="project" value="UniProtKB-SubCell"/>
</dbReference>
<dbReference type="PROSITE" id="PS50805">
    <property type="entry name" value="KRAB"/>
    <property type="match status" value="1"/>
</dbReference>
<dbReference type="SUPFAM" id="SSF81419">
    <property type="entry name" value="Mitochondrial cytochrome c oxidase subunit VIIa"/>
    <property type="match status" value="1"/>
</dbReference>
<sequence length="350" mass="38723">MGPRSLPAGLALAHRFFAPKPSAEAHHPVAHKLKLLGLRRPGSTKRDIRFSAEVAGSAGRWETYPALEEHSQLKPDRKSEAGTRSLKPPGLSSKQAKPRRCYEDTILSVAGQAPDYISHSPRRPDVTSLLTSTLHLSREESRVEDHSGSSKSHGPGLSISKPDVISLLEQGKEPWMMANDATGPECPGKQGLAVGEIIVAHTPLDLGSRCEKFPQKDMFEVDPFNWEMMGDLKSCDLEGSSFRGTWEYRGPFERQHVHQECCFKQKKSRKPSLRKPADSTRGAGVRFRISQALFRAFSSTARTHMANRVAEKQKLFQADNDLPVHLKGGGADNLLYRLTMALVTGGERQE</sequence>
<dbReference type="PANTHER" id="PTHR10510">
    <property type="entry name" value="CYTOCHROME C OXIDASE POLYPEPTIDE 7A"/>
    <property type="match status" value="1"/>
</dbReference>
<dbReference type="EMBL" id="JAGFMF010011389">
    <property type="protein sequence ID" value="KAG8524409.1"/>
    <property type="molecule type" value="Genomic_DNA"/>
</dbReference>
<evidence type="ECO:0000256" key="5">
    <source>
        <dbReference type="ARBA" id="ARBA00022792"/>
    </source>
</evidence>
<keyword evidence="7" id="KW-1133">Transmembrane helix</keyword>
<dbReference type="Proteomes" id="UP000700334">
    <property type="component" value="Unassembled WGS sequence"/>
</dbReference>
<feature type="compositionally biased region" description="Basic and acidic residues" evidence="14">
    <location>
        <begin position="137"/>
        <end position="148"/>
    </location>
</feature>
<evidence type="ECO:0000256" key="14">
    <source>
        <dbReference type="SAM" id="MobiDB-lite"/>
    </source>
</evidence>
<feature type="domain" description="KRAB" evidence="15">
    <location>
        <begin position="100"/>
        <end position="187"/>
    </location>
</feature>